<accession>A0A6M5YU96</accession>
<evidence type="ECO:0000259" key="7">
    <source>
        <dbReference type="Pfam" id="PF08281"/>
    </source>
</evidence>
<evidence type="ECO:0000313" key="8">
    <source>
        <dbReference type="EMBL" id="QJW96883.1"/>
    </source>
</evidence>
<keyword evidence="5" id="KW-0804">Transcription</keyword>
<evidence type="ECO:0000256" key="1">
    <source>
        <dbReference type="ARBA" id="ARBA00010641"/>
    </source>
</evidence>
<dbReference type="AlphaFoldDB" id="A0A6M5YU96"/>
<reference evidence="9" key="1">
    <citation type="submission" date="2020-05" db="EMBL/GenBank/DDBJ databases">
        <title>Frigoriglobus tundricola gen. nov., sp. nov., a psychrotolerant cellulolytic planctomycete of the family Gemmataceae with two divergent copies of 16S rRNA gene.</title>
        <authorList>
            <person name="Kulichevskaya I.S."/>
            <person name="Ivanova A.A."/>
            <person name="Naumoff D.G."/>
            <person name="Beletsky A.V."/>
            <person name="Rijpstra W.I.C."/>
            <person name="Sinninghe Damste J.S."/>
            <person name="Mardanov A.V."/>
            <person name="Ravin N.V."/>
            <person name="Dedysh S.N."/>
        </authorList>
    </citation>
    <scope>NUCLEOTIDE SEQUENCE [LARGE SCALE GENOMIC DNA]</scope>
    <source>
        <strain evidence="9">PL17</strain>
    </source>
</reference>
<dbReference type="KEGG" id="ftj:FTUN_4443"/>
<gene>
    <name evidence="8" type="ORF">FTUN_4443</name>
</gene>
<dbReference type="GO" id="GO:0016987">
    <property type="term" value="F:sigma factor activity"/>
    <property type="evidence" value="ECO:0007669"/>
    <property type="project" value="UniProtKB-KW"/>
</dbReference>
<dbReference type="InterPro" id="IPR013324">
    <property type="entry name" value="RNA_pol_sigma_r3/r4-like"/>
</dbReference>
<evidence type="ECO:0000256" key="4">
    <source>
        <dbReference type="ARBA" id="ARBA00023125"/>
    </source>
</evidence>
<evidence type="ECO:0000259" key="6">
    <source>
        <dbReference type="Pfam" id="PF04542"/>
    </source>
</evidence>
<dbReference type="RefSeq" id="WP_171472382.1">
    <property type="nucleotide sequence ID" value="NZ_CP053452.2"/>
</dbReference>
<dbReference type="SUPFAM" id="SSF88659">
    <property type="entry name" value="Sigma3 and sigma4 domains of RNA polymerase sigma factors"/>
    <property type="match status" value="1"/>
</dbReference>
<evidence type="ECO:0000313" key="9">
    <source>
        <dbReference type="Proteomes" id="UP000503447"/>
    </source>
</evidence>
<sequence>MAAAHTSSDGPSDRLSGFLRQFVAALRDDARSDSALLAAFVAGDQDAFRVLVGRHGRAVWSVCIAVLGDPHDAEDAFQAAFMALARRAGAIDARAGVGPWVRTAARRAARQLRRSADRFARLRLRLHDDSPVEAGGTAPDQSETWALAAAELDRLPARLREAVVLYHLEGRTLVRAAEVLGCSVAEAHRRVERGVALLRERLSARGVALTASVLAALSAGLNNEVLARAAEIAHGAHVPPRLAALVEAALVPRVPAWVVGFGAAVVLACGAAVGVAAWPDESVPPVAGHQTEKPDAKSAERPLQQLDRSKAALTGRVTDAAGRPVPGASVSALVRRPWLPGDRGLRDDVVAQVTTGADGRYALAVPADFPTHYPERSVTLLVSGPGLPPTAKPVRLGAGTADVGVPAARAVRGVLVAPDGRPGAGVRVGVVRLGGAAAEPVQGVPHTTPDGWPADVTADAHGAFAFAGLPADADVWLDVRDDRFALTVARVAASDSAPVRIELAAPRVLRGRVTTTDTARPLAGTRVSVFAGPWESHHNRYTAVTAAQDTVTDTPPVEFDAVTAADGGFRLRLPSGGPYRVFMHPPDGTAYLPVSRDVTWDAGETSRDLSVALPTGQVLHGVLLDDSGRPVAGGWVTHNPKAENRHAPDGLLAGRDAPVRSAADGSFRLAVPFGPGQLRAFGPTDHFRPAGHGFRRCPSCGTDHLRSFDHAGKDIDLLPGRCPERVTLTLKVGAAVPGRAVGPDGGPVPSGVFVCRSVVQPLRNLVTRPQLIRNGVFELPGCAPGRVYPVVLLDPDRLVGAVTELRAGGEPPLVKLAPCGTAEVRLISAGGRPVPGVTATAAIRLGCDYPVGAAPPAQPGANPVDQSWFDPKHHLPGPVTDAAGGVTLRALVPGAEYVVRFETGDLLYASATFRVKPGQVVRLPDAVAAEKPRSLTEVLSGDGD</sequence>
<dbReference type="Pfam" id="PF04542">
    <property type="entry name" value="Sigma70_r2"/>
    <property type="match status" value="1"/>
</dbReference>
<dbReference type="InterPro" id="IPR013249">
    <property type="entry name" value="RNA_pol_sigma70_r4_t2"/>
</dbReference>
<feature type="domain" description="RNA polymerase sigma factor 70 region 4 type 2" evidence="7">
    <location>
        <begin position="151"/>
        <end position="197"/>
    </location>
</feature>
<dbReference type="CDD" id="cd06171">
    <property type="entry name" value="Sigma70_r4"/>
    <property type="match status" value="1"/>
</dbReference>
<dbReference type="SUPFAM" id="SSF88946">
    <property type="entry name" value="Sigma2 domain of RNA polymerase sigma factors"/>
    <property type="match status" value="1"/>
</dbReference>
<evidence type="ECO:0000256" key="3">
    <source>
        <dbReference type="ARBA" id="ARBA00023082"/>
    </source>
</evidence>
<evidence type="ECO:0000256" key="2">
    <source>
        <dbReference type="ARBA" id="ARBA00023015"/>
    </source>
</evidence>
<dbReference type="SUPFAM" id="SSF49464">
    <property type="entry name" value="Carboxypeptidase regulatory domain-like"/>
    <property type="match status" value="1"/>
</dbReference>
<dbReference type="InterPro" id="IPR008969">
    <property type="entry name" value="CarboxyPept-like_regulatory"/>
</dbReference>
<dbReference type="Gene3D" id="1.10.10.10">
    <property type="entry name" value="Winged helix-like DNA-binding domain superfamily/Winged helix DNA-binding domain"/>
    <property type="match status" value="1"/>
</dbReference>
<keyword evidence="4" id="KW-0238">DNA-binding</keyword>
<keyword evidence="2" id="KW-0805">Transcription regulation</keyword>
<proteinExistence type="inferred from homology"/>
<dbReference type="InterPro" id="IPR014284">
    <property type="entry name" value="RNA_pol_sigma-70_dom"/>
</dbReference>
<dbReference type="Proteomes" id="UP000503447">
    <property type="component" value="Chromosome"/>
</dbReference>
<dbReference type="InterPro" id="IPR013325">
    <property type="entry name" value="RNA_pol_sigma_r2"/>
</dbReference>
<protein>
    <recommendedName>
        <fullName evidence="10">RNA polymerase sigma-70 region 2 domain-containing protein</fullName>
    </recommendedName>
</protein>
<dbReference type="Gene3D" id="1.10.1740.10">
    <property type="match status" value="1"/>
</dbReference>
<keyword evidence="3" id="KW-0731">Sigma factor</keyword>
<evidence type="ECO:0008006" key="10">
    <source>
        <dbReference type="Google" id="ProtNLM"/>
    </source>
</evidence>
<dbReference type="Gene3D" id="2.60.40.1120">
    <property type="entry name" value="Carboxypeptidase-like, regulatory domain"/>
    <property type="match status" value="1"/>
</dbReference>
<evidence type="ECO:0000256" key="5">
    <source>
        <dbReference type="ARBA" id="ARBA00023163"/>
    </source>
</evidence>
<keyword evidence="9" id="KW-1185">Reference proteome</keyword>
<name>A0A6M5YU96_9BACT</name>
<dbReference type="InterPro" id="IPR007627">
    <property type="entry name" value="RNA_pol_sigma70_r2"/>
</dbReference>
<comment type="similarity">
    <text evidence="1">Belongs to the sigma-70 factor family. ECF subfamily.</text>
</comment>
<feature type="domain" description="RNA polymerase sigma-70 region 2" evidence="6">
    <location>
        <begin position="51"/>
        <end position="118"/>
    </location>
</feature>
<dbReference type="GO" id="GO:0003677">
    <property type="term" value="F:DNA binding"/>
    <property type="evidence" value="ECO:0007669"/>
    <property type="project" value="UniProtKB-KW"/>
</dbReference>
<dbReference type="EMBL" id="CP053452">
    <property type="protein sequence ID" value="QJW96883.1"/>
    <property type="molecule type" value="Genomic_DNA"/>
</dbReference>
<dbReference type="InterPro" id="IPR039425">
    <property type="entry name" value="RNA_pol_sigma-70-like"/>
</dbReference>
<dbReference type="PANTHER" id="PTHR43133">
    <property type="entry name" value="RNA POLYMERASE ECF-TYPE SIGMA FACTO"/>
    <property type="match status" value="1"/>
</dbReference>
<dbReference type="PANTHER" id="PTHR43133:SF8">
    <property type="entry name" value="RNA POLYMERASE SIGMA FACTOR HI_1459-RELATED"/>
    <property type="match status" value="1"/>
</dbReference>
<dbReference type="Pfam" id="PF08281">
    <property type="entry name" value="Sigma70_r4_2"/>
    <property type="match status" value="1"/>
</dbReference>
<organism evidence="8 9">
    <name type="scientific">Frigoriglobus tundricola</name>
    <dbReference type="NCBI Taxonomy" id="2774151"/>
    <lineage>
        <taxon>Bacteria</taxon>
        <taxon>Pseudomonadati</taxon>
        <taxon>Planctomycetota</taxon>
        <taxon>Planctomycetia</taxon>
        <taxon>Gemmatales</taxon>
        <taxon>Gemmataceae</taxon>
        <taxon>Frigoriglobus</taxon>
    </lineage>
</organism>
<dbReference type="InterPro" id="IPR036388">
    <property type="entry name" value="WH-like_DNA-bd_sf"/>
</dbReference>
<dbReference type="NCBIfam" id="TIGR02937">
    <property type="entry name" value="sigma70-ECF"/>
    <property type="match status" value="1"/>
</dbReference>
<dbReference type="GO" id="GO:0006352">
    <property type="term" value="P:DNA-templated transcription initiation"/>
    <property type="evidence" value="ECO:0007669"/>
    <property type="project" value="InterPro"/>
</dbReference>